<feature type="coiled-coil region" evidence="1">
    <location>
        <begin position="107"/>
        <end position="134"/>
    </location>
</feature>
<dbReference type="AlphaFoldDB" id="A0AAW9MQH7"/>
<dbReference type="Proteomes" id="UP001357733">
    <property type="component" value="Unassembled WGS sequence"/>
</dbReference>
<evidence type="ECO:0000256" key="2">
    <source>
        <dbReference type="SAM" id="MobiDB-lite"/>
    </source>
</evidence>
<organism evidence="4 5">
    <name type="scientific">Citroniella saccharovorans</name>
    <dbReference type="NCBI Taxonomy" id="2053367"/>
    <lineage>
        <taxon>Bacteria</taxon>
        <taxon>Bacillati</taxon>
        <taxon>Bacillota</taxon>
        <taxon>Tissierellia</taxon>
        <taxon>Tissierellales</taxon>
        <taxon>Peptoniphilaceae</taxon>
        <taxon>Citroniella</taxon>
    </lineage>
</organism>
<dbReference type="RefSeq" id="WP_324619557.1">
    <property type="nucleotide sequence ID" value="NZ_JAYKOT010000003.1"/>
</dbReference>
<evidence type="ECO:0000313" key="4">
    <source>
        <dbReference type="EMBL" id="MEB3429364.1"/>
    </source>
</evidence>
<feature type="region of interest" description="Disordered" evidence="2">
    <location>
        <begin position="30"/>
        <end position="66"/>
    </location>
</feature>
<reference evidence="4 5" key="1">
    <citation type="submission" date="2024-01" db="EMBL/GenBank/DDBJ databases">
        <title>Complete genome sequence of Citroniella saccharovorans strain M6.X9, isolated from human fecal sample.</title>
        <authorList>
            <person name="Cheng G."/>
            <person name="Westerholm M."/>
            <person name="Schnurer A."/>
        </authorList>
    </citation>
    <scope>NUCLEOTIDE SEQUENCE [LARGE SCALE GENOMIC DNA]</scope>
    <source>
        <strain evidence="4 5">DSM 29873</strain>
    </source>
</reference>
<sequence>MKNKFFKTINLAFILSLAFFSSCNLDNKNLDDRDKESKKENINLTDSINPNEDKNEEKTDNISKNDRKDKKFTENLVVDREIWKEISNQEIKEKASLQISGIHLPKILLHSEDAKKANEEIDDLAEKVKDAYEDSIENASDLAEDLNKFVSSTYSFYQDDKILSIFIDMTKDPFDENEKYKIYNFSLPEGDLIKDTEVLKKLGFNDDQILLAMENTIANDFYFKKTFEIFYMGNVDFINESQFIEGSSLINFWKSYSDNKSSIYLDEAGKPYFVYDQYSSALDKKLVKVSKLDSIPYINSEFSSNYFKIANKLGIKDEKNKGFIIYMGEANDEGSLIKMAKKLFLWQIIYNDYKDPNLLLDLRENPDNKNLDLIGSEFYLFIPKYENSVVSLKELQLDSSGQPKETENDILDKMAVRGPVLICQSPSETAPSAKIKLQYRDDFFEFSPSISGKDGSLILPDEIIDAEKIIDWDRLIESETYSYVLYEKIMKFMHKG</sequence>
<evidence type="ECO:0000313" key="5">
    <source>
        <dbReference type="Proteomes" id="UP001357733"/>
    </source>
</evidence>
<dbReference type="EMBL" id="JAYKOT010000003">
    <property type="protein sequence ID" value="MEB3429364.1"/>
    <property type="molecule type" value="Genomic_DNA"/>
</dbReference>
<comment type="caution">
    <text evidence="4">The sequence shown here is derived from an EMBL/GenBank/DDBJ whole genome shotgun (WGS) entry which is preliminary data.</text>
</comment>
<evidence type="ECO:0000256" key="3">
    <source>
        <dbReference type="SAM" id="SignalP"/>
    </source>
</evidence>
<feature type="chain" id="PRO_5043600508" description="Lipoprotein" evidence="3">
    <location>
        <begin position="26"/>
        <end position="496"/>
    </location>
</feature>
<name>A0AAW9MQH7_9FIRM</name>
<evidence type="ECO:0008006" key="6">
    <source>
        <dbReference type="Google" id="ProtNLM"/>
    </source>
</evidence>
<keyword evidence="1" id="KW-0175">Coiled coil</keyword>
<feature type="compositionally biased region" description="Basic and acidic residues" evidence="2">
    <location>
        <begin position="30"/>
        <end position="41"/>
    </location>
</feature>
<keyword evidence="3" id="KW-0732">Signal</keyword>
<proteinExistence type="predicted"/>
<dbReference type="PROSITE" id="PS51257">
    <property type="entry name" value="PROKAR_LIPOPROTEIN"/>
    <property type="match status" value="1"/>
</dbReference>
<accession>A0AAW9MQH7</accession>
<feature type="signal peptide" evidence="3">
    <location>
        <begin position="1"/>
        <end position="25"/>
    </location>
</feature>
<keyword evidence="5" id="KW-1185">Reference proteome</keyword>
<gene>
    <name evidence="4" type="ORF">VLK81_04930</name>
</gene>
<evidence type="ECO:0000256" key="1">
    <source>
        <dbReference type="SAM" id="Coils"/>
    </source>
</evidence>
<feature type="compositionally biased region" description="Basic and acidic residues" evidence="2">
    <location>
        <begin position="51"/>
        <end position="66"/>
    </location>
</feature>
<protein>
    <recommendedName>
        <fullName evidence="6">Lipoprotein</fullName>
    </recommendedName>
</protein>